<dbReference type="Pfam" id="PF14310">
    <property type="entry name" value="Fn3-like"/>
    <property type="match status" value="1"/>
</dbReference>
<dbReference type="Pfam" id="PF01915">
    <property type="entry name" value="Glyco_hydro_3_C"/>
    <property type="match status" value="1"/>
</dbReference>
<dbReference type="SMART" id="SM01217">
    <property type="entry name" value="Fn3_like"/>
    <property type="match status" value="1"/>
</dbReference>
<evidence type="ECO:0000256" key="3">
    <source>
        <dbReference type="ARBA" id="ARBA00023295"/>
    </source>
</evidence>
<dbReference type="GO" id="GO:0031222">
    <property type="term" value="P:arabinan catabolic process"/>
    <property type="evidence" value="ECO:0007669"/>
    <property type="project" value="TreeGrafter"/>
</dbReference>
<evidence type="ECO:0000256" key="1">
    <source>
        <dbReference type="ARBA" id="ARBA00022729"/>
    </source>
</evidence>
<dbReference type="OrthoDB" id="47059at2759"/>
<evidence type="ECO:0000313" key="5">
    <source>
        <dbReference type="Proteomes" id="UP001165740"/>
    </source>
</evidence>
<dbReference type="PANTHER" id="PTHR42721:SF42">
    <property type="entry name" value="FIBRONECTIN TYPE III-LIKE DOMAIN-CONTAINING PROTEIN"/>
    <property type="match status" value="1"/>
</dbReference>
<dbReference type="SUPFAM" id="SSF51445">
    <property type="entry name" value="(Trans)glycosidases"/>
    <property type="match status" value="1"/>
</dbReference>
<reference evidence="6" key="1">
    <citation type="submission" date="2025-08" db="UniProtKB">
        <authorList>
            <consortium name="RefSeq"/>
        </authorList>
    </citation>
    <scope>IDENTIFICATION</scope>
</reference>
<keyword evidence="3" id="KW-0326">Glycosidase</keyword>
<dbReference type="InterPro" id="IPR013783">
    <property type="entry name" value="Ig-like_fold"/>
</dbReference>
<protein>
    <submittedName>
        <fullName evidence="6">Uncharacterized protein LOC106070279</fullName>
    </submittedName>
</protein>
<sequence>MPTEVPVAVQSRGHIKAGEMSLKLLAAFCSLVTVGGAVYPFQNTSLPWDDRVNDLVSRLTLDEIQLQMARGGTGPGGGPAPAIPRLGIGPYVWNTECLRGDVSAPGTATAFPQAIGLAATFSRDIVGRVAAATGQEVRGKHNDFVKQGLFVSHTGASCFSPVINIARDSRWGRIQETYGEDPYLTGQLAQSFVFGLQGNDSRFIQASAGCKHFDVHAGPENIPVSRFSFNAQVSDEDWHMTFLPSFKSCVKAGTYSLMCSYNRINGIPACANKQLLTDIARTDWGFKGYVISDEGAIENIWTQHHYTNNSVDTVAAAVSAGCNMDLPGGEITPVYLSLVDAVNQGKLTEEIVRESVKPLFYTRMRLGEFDPPDNNPFAKLDSSVAESPEHQALALEAAMKSFVLLKNRNNFLPLKPGAFKNVAVIGPMADNVGQIFGDYSPTILPSYVKTPLQGIREIFPDGQNLPVCLDGNRCQSYNATAVAASVYKADLVFVVLGTGTDIESEGKDRPDVELPGHQAALWIDAAYYSGNAPVVLILLNAGPLNVSLADRADRVPAILECYFPAQATGEALRNILTNSGDFGSPAGRVPLTWPYYQYQMPPMVNYSMVERTYRYMTTPPLYPFGYGLSYTTFNYSVFYYVTAIKANESLNAWFSVTNTGTVDSDEVVQCYISWSDRTLQVPNLQLGYFDRIHIKAGQTVQVEATIPGEVMAFRDQGQWVIKAGLMYLYCGGQQPFQKKSAPSNMLYGQFEIISTLRARIL</sequence>
<dbReference type="Gene3D" id="3.20.20.300">
    <property type="entry name" value="Glycoside hydrolase, family 3, N-terminal domain"/>
    <property type="match status" value="1"/>
</dbReference>
<dbReference type="GeneID" id="106070279"/>
<keyword evidence="2" id="KW-0378">Hydrolase</keyword>
<feature type="domain" description="Fibronectin type III-like" evidence="4">
    <location>
        <begin position="666"/>
        <end position="734"/>
    </location>
</feature>
<name>A0A9W2YJC6_BIOGL</name>
<gene>
    <name evidence="6" type="primary">LOC106070279</name>
</gene>
<dbReference type="Pfam" id="PF00933">
    <property type="entry name" value="Glyco_hydro_3"/>
    <property type="match status" value="1"/>
</dbReference>
<dbReference type="GO" id="GO:0009044">
    <property type="term" value="F:xylan 1,4-beta-xylosidase activity"/>
    <property type="evidence" value="ECO:0007669"/>
    <property type="project" value="InterPro"/>
</dbReference>
<dbReference type="GO" id="GO:0046556">
    <property type="term" value="F:alpha-L-arabinofuranosidase activity"/>
    <property type="evidence" value="ECO:0007669"/>
    <property type="project" value="TreeGrafter"/>
</dbReference>
<dbReference type="AlphaFoldDB" id="A0A9W2YJC6"/>
<evidence type="ECO:0000259" key="4">
    <source>
        <dbReference type="SMART" id="SM01217"/>
    </source>
</evidence>
<dbReference type="GO" id="GO:0045493">
    <property type="term" value="P:xylan catabolic process"/>
    <property type="evidence" value="ECO:0007669"/>
    <property type="project" value="InterPro"/>
</dbReference>
<dbReference type="PRINTS" id="PR00133">
    <property type="entry name" value="GLHYDRLASE3"/>
</dbReference>
<dbReference type="InterPro" id="IPR001764">
    <property type="entry name" value="Glyco_hydro_3_N"/>
</dbReference>
<keyword evidence="5" id="KW-1185">Reference proteome</keyword>
<dbReference type="InterPro" id="IPR044993">
    <property type="entry name" value="BXL"/>
</dbReference>
<dbReference type="RefSeq" id="XP_055862844.1">
    <property type="nucleotide sequence ID" value="XM_056006869.1"/>
</dbReference>
<evidence type="ECO:0000313" key="6">
    <source>
        <dbReference type="RefSeq" id="XP_055862844.1"/>
    </source>
</evidence>
<dbReference type="InterPro" id="IPR002772">
    <property type="entry name" value="Glyco_hydro_3_C"/>
</dbReference>
<keyword evidence="1" id="KW-0732">Signal</keyword>
<dbReference type="Gene3D" id="3.40.50.1700">
    <property type="entry name" value="Glycoside hydrolase family 3 C-terminal domain"/>
    <property type="match status" value="1"/>
</dbReference>
<dbReference type="PANTHER" id="PTHR42721">
    <property type="entry name" value="SUGAR HYDROLASE-RELATED"/>
    <property type="match status" value="1"/>
</dbReference>
<evidence type="ECO:0000256" key="2">
    <source>
        <dbReference type="ARBA" id="ARBA00022801"/>
    </source>
</evidence>
<dbReference type="Gene3D" id="2.60.40.10">
    <property type="entry name" value="Immunoglobulins"/>
    <property type="match status" value="1"/>
</dbReference>
<organism evidence="5 6">
    <name type="scientific">Biomphalaria glabrata</name>
    <name type="common">Bloodfluke planorb</name>
    <name type="synonym">Freshwater snail</name>
    <dbReference type="NCBI Taxonomy" id="6526"/>
    <lineage>
        <taxon>Eukaryota</taxon>
        <taxon>Metazoa</taxon>
        <taxon>Spiralia</taxon>
        <taxon>Lophotrochozoa</taxon>
        <taxon>Mollusca</taxon>
        <taxon>Gastropoda</taxon>
        <taxon>Heterobranchia</taxon>
        <taxon>Euthyneura</taxon>
        <taxon>Panpulmonata</taxon>
        <taxon>Hygrophila</taxon>
        <taxon>Lymnaeoidea</taxon>
        <taxon>Planorbidae</taxon>
        <taxon>Biomphalaria</taxon>
    </lineage>
</organism>
<dbReference type="Proteomes" id="UP001165740">
    <property type="component" value="Chromosome 12"/>
</dbReference>
<accession>A0A9W2YJC6</accession>
<dbReference type="InterPro" id="IPR036962">
    <property type="entry name" value="Glyco_hydro_3_N_sf"/>
</dbReference>
<proteinExistence type="predicted"/>
<dbReference type="InterPro" id="IPR036881">
    <property type="entry name" value="Glyco_hydro_3_C_sf"/>
</dbReference>
<dbReference type="SUPFAM" id="SSF52279">
    <property type="entry name" value="Beta-D-glucan exohydrolase, C-terminal domain"/>
    <property type="match status" value="1"/>
</dbReference>
<dbReference type="InterPro" id="IPR017853">
    <property type="entry name" value="GH"/>
</dbReference>
<dbReference type="InterPro" id="IPR026891">
    <property type="entry name" value="Fn3-like"/>
</dbReference>
<dbReference type="OMA" id="GNETGNC"/>